<accession>A0A9X1YMJ0</accession>
<name>A0A9X1YMJ0_9BURK</name>
<organism evidence="1 2">
    <name type="scientific">Scleromatobacter humisilvae</name>
    <dbReference type="NCBI Taxonomy" id="2897159"/>
    <lineage>
        <taxon>Bacteria</taxon>
        <taxon>Pseudomonadati</taxon>
        <taxon>Pseudomonadota</taxon>
        <taxon>Betaproteobacteria</taxon>
        <taxon>Burkholderiales</taxon>
        <taxon>Sphaerotilaceae</taxon>
        <taxon>Scleromatobacter</taxon>
    </lineage>
</organism>
<dbReference type="AlphaFoldDB" id="A0A9X1YMJ0"/>
<dbReference type="RefSeq" id="WP_275684590.1">
    <property type="nucleotide sequence ID" value="NZ_JAJLJH010000009.1"/>
</dbReference>
<dbReference type="EMBL" id="JAJLJH010000009">
    <property type="protein sequence ID" value="MCK9688542.1"/>
    <property type="molecule type" value="Genomic_DNA"/>
</dbReference>
<dbReference type="Proteomes" id="UP001139353">
    <property type="component" value="Unassembled WGS sequence"/>
</dbReference>
<protein>
    <recommendedName>
        <fullName evidence="3">Phage late control D family protein</fullName>
    </recommendedName>
</protein>
<proteinExistence type="predicted"/>
<dbReference type="Pfam" id="PF05954">
    <property type="entry name" value="Phage_GPD"/>
    <property type="match status" value="1"/>
</dbReference>
<evidence type="ECO:0000313" key="1">
    <source>
        <dbReference type="EMBL" id="MCK9688542.1"/>
    </source>
</evidence>
<dbReference type="SUPFAM" id="SSF69279">
    <property type="entry name" value="Phage tail proteins"/>
    <property type="match status" value="1"/>
</dbReference>
<reference evidence="1" key="1">
    <citation type="submission" date="2021-11" db="EMBL/GenBank/DDBJ databases">
        <title>BS-T2-15 a new species belonging to the Comamonadaceae family isolated from the soil of a French oak forest.</title>
        <authorList>
            <person name="Mieszkin S."/>
            <person name="Alain K."/>
        </authorList>
    </citation>
    <scope>NUCLEOTIDE SEQUENCE</scope>
    <source>
        <strain evidence="1">BS-T2-15</strain>
    </source>
</reference>
<dbReference type="Gene3D" id="3.55.50.10">
    <property type="entry name" value="Baseplate protein-like domains"/>
    <property type="match status" value="1"/>
</dbReference>
<keyword evidence="2" id="KW-1185">Reference proteome</keyword>
<evidence type="ECO:0000313" key="2">
    <source>
        <dbReference type="Proteomes" id="UP001139353"/>
    </source>
</evidence>
<evidence type="ECO:0008006" key="3">
    <source>
        <dbReference type="Google" id="ProtNLM"/>
    </source>
</evidence>
<comment type="caution">
    <text evidence="1">The sequence shown here is derived from an EMBL/GenBank/DDBJ whole genome shotgun (WGS) entry which is preliminary data.</text>
</comment>
<sequence>MAALANFPLRVSRPAVLVDGQRNATLTSAMLELSVAESADGLARCELLLGNWGGPSGLGFQYFGRDVIDFGKRLSIALGDDTLFDGRVTAITGIFPDGGPPQVRISAEDRLQDLRMTRRTRSFANASLSDVLQQVARDHGLTADVSLQGATYALLAQVNQSDLAFARDLARREDAQVWVEGSTLKAAQRTQRNGGGVTLAWAGTLREFHVGADLTHQRTALVATGWDVSGKQAASNRADASAVSSELKGGVGGADTLKNAFGERVDTLAHGLPASAAEARVLAEASFRHLARRFVVGRGVAETQAALRVGATLTLAGLGPLFNGDYTATDVCIRFDNRQGLRTEFGCDRPFIGRP</sequence>
<gene>
    <name evidence="1" type="ORF">LPC04_22770</name>
</gene>